<dbReference type="EMBL" id="DF973636">
    <property type="protein sequence ID" value="GAU36644.1"/>
    <property type="molecule type" value="Genomic_DNA"/>
</dbReference>
<feature type="transmembrane region" description="Helical" evidence="22">
    <location>
        <begin position="676"/>
        <end position="698"/>
    </location>
</feature>
<keyword evidence="13" id="KW-0418">Kinase</keyword>
<keyword evidence="10 23" id="KW-0732">Signal</keyword>
<dbReference type="InterPro" id="IPR017441">
    <property type="entry name" value="Protein_kinase_ATP_BS"/>
</dbReference>
<dbReference type="GO" id="GO:0005886">
    <property type="term" value="C:plasma membrane"/>
    <property type="evidence" value="ECO:0007669"/>
    <property type="project" value="UniProtKB-SubCell"/>
</dbReference>
<evidence type="ECO:0000313" key="26">
    <source>
        <dbReference type="Proteomes" id="UP000242715"/>
    </source>
</evidence>
<keyword evidence="7" id="KW-0433">Leucine-rich repeat</keyword>
<comment type="similarity">
    <text evidence="2">Belongs to the protein kinase superfamily. Ser/Thr protein kinase family.</text>
</comment>
<evidence type="ECO:0000256" key="11">
    <source>
        <dbReference type="ARBA" id="ARBA00022737"/>
    </source>
</evidence>
<dbReference type="InterPro" id="IPR001611">
    <property type="entry name" value="Leu-rich_rpt"/>
</dbReference>
<keyword evidence="18" id="KW-0325">Glycoprotein</keyword>
<sequence length="1033" mass="113698">MLVYFIPIVTFALSLSSETDKLALLALKEKLTNGVPDALPSWNESLHFCEWEGVTCGRRHMRVSVLHLENQILGGTLGPSLGNLTFLRVLNLTNINLHGEIPKQVGRLKRLRVLVINKNKLQGNIPIELTNCTNIEVIQFWYNQLTGTVPTWFGSMKKLTELLLGPSNLVGTIPSSLGNISSLQYLRLPYNHLQGAIPYSLGRLSNLISLNLDSNNLSGKIPQSLYNLSNIQVFDIGGNKLFGSIPSNMHLAFPNLEKFYIGSNQISGTFPSSVSNLTELVDFEICLNDFNGPIPLTLGRLNKLEWFNIGDNNNLGRGETSDLNFLSSLTNCTQLSYLFLYRNNFGGELPDLIGNLSIHLSYLGIFNNPIHGVIPDSIGQLISLTFLDLGNNFLEGTIPYSIGNLKNLGNLNLQANKLNGSFPDSIGNLTVLSQLYMASNKLDGSIPISLRNCTQLQEIDFSSNLTVLSQLYMASNKLDGSIPISLRNCTQLQEIDFSSNKLSGDIPNETFGYLDGLINLYLYDNSFTGLIPSDFGNLKHISQLYLSLNKLSGEIPNDFAAFISLTQLGLGGNFFHGSIPLFLASSLKSLESLDLSSNNFSGIIPHELENLTFLYRLSLAFNNLYGEVPTGGVFSNVSAIFLNGNKNLCGGIPQLKFPPCFELPSKKHKKHLKKKLIFISVIGAGLISFITFIIVHFLTRKSKRLPHSPSLQNGNLRVTYGELYEATNGFSSSNLVGTGSFGSVYKGFLLNFERLVVVKVLNLETRGAARSFMAECKALANMKHRNLIKILTCCSSVDYSGEDFKAIVFEFMPNGSLEKLLYDSVGSGNHNLSFTQRVDIAIDVAHALDYLHNDTEQVVVHCDVKPSNVLLDDDFVAHLGDFGLARLILGGTGHSSNDQYSSSIIIKGTIGYVPPEYGAGGQVSSQGDIYSYGILLLEMLTGKRPTNNMFNANLSLHQFCKMNVPEGILEIVDSHLLMPFVEDQAEIVENNIKKCLVMFAGIGVACSEEFPAHRMLIKDVIVKLNEIKSKFPC</sequence>
<keyword evidence="12 21" id="KW-0547">Nucleotide-binding</keyword>
<dbReference type="GO" id="GO:0005524">
    <property type="term" value="F:ATP binding"/>
    <property type="evidence" value="ECO:0007669"/>
    <property type="project" value="UniProtKB-UniRule"/>
</dbReference>
<feature type="chain" id="PRO_5016436689" description="non-specific serine/threonine protein kinase" evidence="23">
    <location>
        <begin position="17"/>
        <end position="1033"/>
    </location>
</feature>
<dbReference type="InterPro" id="IPR000719">
    <property type="entry name" value="Prot_kinase_dom"/>
</dbReference>
<evidence type="ECO:0000256" key="8">
    <source>
        <dbReference type="ARBA" id="ARBA00022679"/>
    </source>
</evidence>
<dbReference type="Pfam" id="PF00069">
    <property type="entry name" value="Pkinase"/>
    <property type="match status" value="1"/>
</dbReference>
<evidence type="ECO:0000256" key="20">
    <source>
        <dbReference type="ARBA" id="ARBA00048679"/>
    </source>
</evidence>
<dbReference type="PROSITE" id="PS00108">
    <property type="entry name" value="PROTEIN_KINASE_ST"/>
    <property type="match status" value="1"/>
</dbReference>
<evidence type="ECO:0000256" key="12">
    <source>
        <dbReference type="ARBA" id="ARBA00022741"/>
    </source>
</evidence>
<dbReference type="SMART" id="SM00369">
    <property type="entry name" value="LRR_TYP"/>
    <property type="match status" value="5"/>
</dbReference>
<evidence type="ECO:0000256" key="16">
    <source>
        <dbReference type="ARBA" id="ARBA00023136"/>
    </source>
</evidence>
<evidence type="ECO:0000256" key="2">
    <source>
        <dbReference type="ARBA" id="ARBA00008684"/>
    </source>
</evidence>
<keyword evidence="15 22" id="KW-1133">Transmembrane helix</keyword>
<evidence type="ECO:0000256" key="6">
    <source>
        <dbReference type="ARBA" id="ARBA00022553"/>
    </source>
</evidence>
<evidence type="ECO:0000256" key="9">
    <source>
        <dbReference type="ARBA" id="ARBA00022692"/>
    </source>
</evidence>
<dbReference type="InterPro" id="IPR003591">
    <property type="entry name" value="Leu-rich_rpt_typical-subtyp"/>
</dbReference>
<dbReference type="PANTHER" id="PTHR27008">
    <property type="entry name" value="OS04G0122200 PROTEIN"/>
    <property type="match status" value="1"/>
</dbReference>
<gene>
    <name evidence="25" type="ORF">TSUD_212970</name>
</gene>
<dbReference type="SMART" id="SM00365">
    <property type="entry name" value="LRR_SD22"/>
    <property type="match status" value="6"/>
</dbReference>
<name>A0A2Z6MVG2_TRISU</name>
<dbReference type="InterPro" id="IPR051809">
    <property type="entry name" value="Plant_receptor-like_S/T_kinase"/>
</dbReference>
<evidence type="ECO:0000256" key="3">
    <source>
        <dbReference type="ARBA" id="ARBA00012513"/>
    </source>
</evidence>
<dbReference type="OrthoDB" id="676979at2759"/>
<dbReference type="Pfam" id="PF08263">
    <property type="entry name" value="LRRNT_2"/>
    <property type="match status" value="1"/>
</dbReference>
<reference evidence="26" key="1">
    <citation type="journal article" date="2017" name="Front. Plant Sci.">
        <title>Climate Clever Clovers: New Paradigm to Reduce the Environmental Footprint of Ruminants by Breeding Low Methanogenic Forages Utilizing Haplotype Variation.</title>
        <authorList>
            <person name="Kaur P."/>
            <person name="Appels R."/>
            <person name="Bayer P.E."/>
            <person name="Keeble-Gagnere G."/>
            <person name="Wang J."/>
            <person name="Hirakawa H."/>
            <person name="Shirasawa K."/>
            <person name="Vercoe P."/>
            <person name="Stefanova K."/>
            <person name="Durmic Z."/>
            <person name="Nichols P."/>
            <person name="Revell C."/>
            <person name="Isobe S.N."/>
            <person name="Edwards D."/>
            <person name="Erskine W."/>
        </authorList>
    </citation>
    <scope>NUCLEOTIDE SEQUENCE [LARGE SCALE GENOMIC DNA]</scope>
    <source>
        <strain evidence="26">cv. Daliak</strain>
    </source>
</reference>
<feature type="binding site" evidence="21">
    <location>
        <position position="759"/>
    </location>
    <ligand>
        <name>ATP</name>
        <dbReference type="ChEBI" id="CHEBI:30616"/>
    </ligand>
</feature>
<keyword evidence="5" id="KW-0723">Serine/threonine-protein kinase</keyword>
<dbReference type="AlphaFoldDB" id="A0A2Z6MVG2"/>
<evidence type="ECO:0000256" key="14">
    <source>
        <dbReference type="ARBA" id="ARBA00022840"/>
    </source>
</evidence>
<dbReference type="GO" id="GO:0009791">
    <property type="term" value="P:post-embryonic development"/>
    <property type="evidence" value="ECO:0007669"/>
    <property type="project" value="UniProtKB-ARBA"/>
</dbReference>
<evidence type="ECO:0000313" key="25">
    <source>
        <dbReference type="EMBL" id="GAU36644.1"/>
    </source>
</evidence>
<keyword evidence="17" id="KW-0675">Receptor</keyword>
<organism evidence="25 26">
    <name type="scientific">Trifolium subterraneum</name>
    <name type="common">Subterranean clover</name>
    <dbReference type="NCBI Taxonomy" id="3900"/>
    <lineage>
        <taxon>Eukaryota</taxon>
        <taxon>Viridiplantae</taxon>
        <taxon>Streptophyta</taxon>
        <taxon>Embryophyta</taxon>
        <taxon>Tracheophyta</taxon>
        <taxon>Spermatophyta</taxon>
        <taxon>Magnoliopsida</taxon>
        <taxon>eudicotyledons</taxon>
        <taxon>Gunneridae</taxon>
        <taxon>Pentapetalae</taxon>
        <taxon>rosids</taxon>
        <taxon>fabids</taxon>
        <taxon>Fabales</taxon>
        <taxon>Fabaceae</taxon>
        <taxon>Papilionoideae</taxon>
        <taxon>50 kb inversion clade</taxon>
        <taxon>NPAAA clade</taxon>
        <taxon>Hologalegina</taxon>
        <taxon>IRL clade</taxon>
        <taxon>Trifolieae</taxon>
        <taxon>Trifolium</taxon>
    </lineage>
</organism>
<evidence type="ECO:0000256" key="15">
    <source>
        <dbReference type="ARBA" id="ARBA00022989"/>
    </source>
</evidence>
<keyword evidence="16 22" id="KW-0472">Membrane</keyword>
<dbReference type="InterPro" id="IPR008271">
    <property type="entry name" value="Ser/Thr_kinase_AS"/>
</dbReference>
<dbReference type="Proteomes" id="UP000242715">
    <property type="component" value="Unassembled WGS sequence"/>
</dbReference>
<dbReference type="EC" id="2.7.11.1" evidence="3"/>
<feature type="domain" description="Protein kinase" evidence="24">
    <location>
        <begin position="730"/>
        <end position="1016"/>
    </location>
</feature>
<comment type="catalytic activity">
    <reaction evidence="20">
        <text>L-seryl-[protein] + ATP = O-phospho-L-seryl-[protein] + ADP + H(+)</text>
        <dbReference type="Rhea" id="RHEA:17989"/>
        <dbReference type="Rhea" id="RHEA-COMP:9863"/>
        <dbReference type="Rhea" id="RHEA-COMP:11604"/>
        <dbReference type="ChEBI" id="CHEBI:15378"/>
        <dbReference type="ChEBI" id="CHEBI:29999"/>
        <dbReference type="ChEBI" id="CHEBI:30616"/>
        <dbReference type="ChEBI" id="CHEBI:83421"/>
        <dbReference type="ChEBI" id="CHEBI:456216"/>
        <dbReference type="EC" id="2.7.11.1"/>
    </reaction>
</comment>
<comment type="catalytic activity">
    <reaction evidence="19">
        <text>L-threonyl-[protein] + ATP = O-phospho-L-threonyl-[protein] + ADP + H(+)</text>
        <dbReference type="Rhea" id="RHEA:46608"/>
        <dbReference type="Rhea" id="RHEA-COMP:11060"/>
        <dbReference type="Rhea" id="RHEA-COMP:11605"/>
        <dbReference type="ChEBI" id="CHEBI:15378"/>
        <dbReference type="ChEBI" id="CHEBI:30013"/>
        <dbReference type="ChEBI" id="CHEBI:30616"/>
        <dbReference type="ChEBI" id="CHEBI:61977"/>
        <dbReference type="ChEBI" id="CHEBI:456216"/>
        <dbReference type="EC" id="2.7.11.1"/>
    </reaction>
</comment>
<evidence type="ECO:0000256" key="5">
    <source>
        <dbReference type="ARBA" id="ARBA00022527"/>
    </source>
</evidence>
<evidence type="ECO:0000256" key="19">
    <source>
        <dbReference type="ARBA" id="ARBA00047899"/>
    </source>
</evidence>
<evidence type="ECO:0000256" key="7">
    <source>
        <dbReference type="ARBA" id="ARBA00022614"/>
    </source>
</evidence>
<evidence type="ECO:0000256" key="10">
    <source>
        <dbReference type="ARBA" id="ARBA00022729"/>
    </source>
</evidence>
<evidence type="ECO:0000256" key="18">
    <source>
        <dbReference type="ARBA" id="ARBA00023180"/>
    </source>
</evidence>
<dbReference type="InterPro" id="IPR011009">
    <property type="entry name" value="Kinase-like_dom_sf"/>
</dbReference>
<evidence type="ECO:0000256" key="21">
    <source>
        <dbReference type="PROSITE-ProRule" id="PRU10141"/>
    </source>
</evidence>
<keyword evidence="6" id="KW-0597">Phosphoprotein</keyword>
<dbReference type="FunFam" id="3.80.10.10:FF:000095">
    <property type="entry name" value="LRR receptor-like serine/threonine-protein kinase GSO1"/>
    <property type="match status" value="1"/>
</dbReference>
<dbReference type="PROSITE" id="PS00107">
    <property type="entry name" value="PROTEIN_KINASE_ATP"/>
    <property type="match status" value="1"/>
</dbReference>
<dbReference type="InterPro" id="IPR055414">
    <property type="entry name" value="LRR_R13L4/SHOC2-like"/>
</dbReference>
<dbReference type="PANTHER" id="PTHR27008:SF596">
    <property type="entry name" value="OS02G0215500 PROTEIN"/>
    <property type="match status" value="1"/>
</dbReference>
<evidence type="ECO:0000256" key="13">
    <source>
        <dbReference type="ARBA" id="ARBA00022777"/>
    </source>
</evidence>
<dbReference type="Gene3D" id="1.10.510.10">
    <property type="entry name" value="Transferase(Phosphotransferase) domain 1"/>
    <property type="match status" value="1"/>
</dbReference>
<dbReference type="InterPro" id="IPR013210">
    <property type="entry name" value="LRR_N_plant-typ"/>
</dbReference>
<dbReference type="Gene3D" id="3.80.10.10">
    <property type="entry name" value="Ribonuclease Inhibitor"/>
    <property type="match status" value="4"/>
</dbReference>
<dbReference type="Pfam" id="PF00560">
    <property type="entry name" value="LRR_1"/>
    <property type="match status" value="2"/>
</dbReference>
<dbReference type="Pfam" id="PF23598">
    <property type="entry name" value="LRR_14"/>
    <property type="match status" value="2"/>
</dbReference>
<accession>A0A2Z6MVG2</accession>
<keyword evidence="11" id="KW-0677">Repeat</keyword>
<keyword evidence="9 22" id="KW-0812">Transmembrane</keyword>
<feature type="signal peptide" evidence="23">
    <location>
        <begin position="1"/>
        <end position="16"/>
    </location>
</feature>
<dbReference type="SUPFAM" id="SSF52058">
    <property type="entry name" value="L domain-like"/>
    <property type="match status" value="2"/>
</dbReference>
<comment type="subcellular location">
    <subcellularLocation>
        <location evidence="1">Cell membrane</location>
        <topology evidence="1">Single-pass membrane protein</topology>
    </subcellularLocation>
</comment>
<keyword evidence="8" id="KW-0808">Transferase</keyword>
<evidence type="ECO:0000259" key="24">
    <source>
        <dbReference type="PROSITE" id="PS50011"/>
    </source>
</evidence>
<dbReference type="SMART" id="SM00220">
    <property type="entry name" value="S_TKc"/>
    <property type="match status" value="1"/>
</dbReference>
<evidence type="ECO:0000256" key="17">
    <source>
        <dbReference type="ARBA" id="ARBA00023170"/>
    </source>
</evidence>
<dbReference type="InterPro" id="IPR032675">
    <property type="entry name" value="LRR_dom_sf"/>
</dbReference>
<dbReference type="FunFam" id="3.30.200.20:FF:000432">
    <property type="entry name" value="LRR receptor-like serine/threonine-protein kinase EFR"/>
    <property type="match status" value="1"/>
</dbReference>
<dbReference type="PROSITE" id="PS50011">
    <property type="entry name" value="PROTEIN_KINASE_DOM"/>
    <property type="match status" value="1"/>
</dbReference>
<dbReference type="Gene3D" id="3.30.200.20">
    <property type="entry name" value="Phosphorylase Kinase, domain 1"/>
    <property type="match status" value="1"/>
</dbReference>
<dbReference type="SUPFAM" id="SSF56112">
    <property type="entry name" value="Protein kinase-like (PK-like)"/>
    <property type="match status" value="1"/>
</dbReference>
<keyword evidence="4" id="KW-1003">Cell membrane</keyword>
<evidence type="ECO:0000256" key="22">
    <source>
        <dbReference type="SAM" id="Phobius"/>
    </source>
</evidence>
<dbReference type="FunFam" id="3.80.10.10:FF:000233">
    <property type="entry name" value="Leucine-rich repeat receptor-like protein kinase TDR"/>
    <property type="match status" value="1"/>
</dbReference>
<dbReference type="GO" id="GO:0004674">
    <property type="term" value="F:protein serine/threonine kinase activity"/>
    <property type="evidence" value="ECO:0007669"/>
    <property type="project" value="UniProtKB-KW"/>
</dbReference>
<proteinExistence type="inferred from homology"/>
<evidence type="ECO:0000256" key="4">
    <source>
        <dbReference type="ARBA" id="ARBA00022475"/>
    </source>
</evidence>
<protein>
    <recommendedName>
        <fullName evidence="3">non-specific serine/threonine protein kinase</fullName>
        <ecNumber evidence="3">2.7.11.1</ecNumber>
    </recommendedName>
</protein>
<dbReference type="FunFam" id="1.10.510.10:FF:000358">
    <property type="entry name" value="Putative leucine-rich repeat receptor-like serine/threonine-protein kinase"/>
    <property type="match status" value="1"/>
</dbReference>
<keyword evidence="14 21" id="KW-0067">ATP-binding</keyword>
<evidence type="ECO:0000256" key="23">
    <source>
        <dbReference type="SAM" id="SignalP"/>
    </source>
</evidence>
<keyword evidence="26" id="KW-1185">Reference proteome</keyword>
<evidence type="ECO:0000256" key="1">
    <source>
        <dbReference type="ARBA" id="ARBA00004162"/>
    </source>
</evidence>